<evidence type="ECO:0000313" key="2">
    <source>
        <dbReference type="Proteomes" id="UP001565220"/>
    </source>
</evidence>
<sequence length="109" mass="11930">MSKMAEMDQTIRELRDAADSIISAADWLAQQFSGTDEDLSANPASVQKPAKKELKLEDVRSVLADKSRAGYTAEIRDLLKKYGADKLSKVNPADYEALLKDAEVLGDGK</sequence>
<dbReference type="RefSeq" id="WP_369868657.1">
    <property type="nucleotide sequence ID" value="NZ_JBGFFE010000005.1"/>
</dbReference>
<evidence type="ECO:0000313" key="1">
    <source>
        <dbReference type="EMBL" id="MEY8763160.1"/>
    </source>
</evidence>
<keyword evidence="1" id="KW-0436">Ligase</keyword>
<reference evidence="1 2" key="1">
    <citation type="submission" date="2024-08" db="EMBL/GenBank/DDBJ databases">
        <title>Clostridium lapicellarii sp. nov., and Clostridium renhuaiense sp. nov., two species isolated from the mud in a fermentation cellar used for producing sauce-flavour Chinese liquors.</title>
        <authorList>
            <person name="Yang F."/>
            <person name="Wang H."/>
            <person name="Chen L.Q."/>
            <person name="Zhou N."/>
            <person name="Lu J.J."/>
            <person name="Pu X.X."/>
            <person name="Wan B."/>
            <person name="Wang L."/>
            <person name="Liu S.J."/>
        </authorList>
    </citation>
    <scope>NUCLEOTIDE SEQUENCE [LARGE SCALE GENOMIC DNA]</scope>
    <source>
        <strain evidence="1 2">MT-113</strain>
    </source>
</reference>
<dbReference type="Proteomes" id="UP001565220">
    <property type="component" value="Unassembled WGS sequence"/>
</dbReference>
<accession>A0ABV4DXV5</accession>
<organism evidence="1 2">
    <name type="scientific">Clostridium lapidicellarium</name>
    <dbReference type="NCBI Taxonomy" id="3240931"/>
    <lineage>
        <taxon>Bacteria</taxon>
        <taxon>Bacillati</taxon>
        <taxon>Bacillota</taxon>
        <taxon>Clostridia</taxon>
        <taxon>Eubacteriales</taxon>
        <taxon>Clostridiaceae</taxon>
        <taxon>Clostridium</taxon>
    </lineage>
</organism>
<keyword evidence="2" id="KW-1185">Reference proteome</keyword>
<dbReference type="GO" id="GO:0016874">
    <property type="term" value="F:ligase activity"/>
    <property type="evidence" value="ECO:0007669"/>
    <property type="project" value="UniProtKB-KW"/>
</dbReference>
<dbReference type="EMBL" id="JBGFFE010000005">
    <property type="protein sequence ID" value="MEY8763160.1"/>
    <property type="molecule type" value="Genomic_DNA"/>
</dbReference>
<comment type="caution">
    <text evidence="1">The sequence shown here is derived from an EMBL/GenBank/DDBJ whole genome shotgun (WGS) entry which is preliminary data.</text>
</comment>
<name>A0ABV4DXV5_9CLOT</name>
<proteinExistence type="predicted"/>
<protein>
    <submittedName>
        <fullName evidence="1">DNA ligase</fullName>
    </submittedName>
</protein>
<gene>
    <name evidence="1" type="ORF">AB8S09_05775</name>
</gene>